<dbReference type="AlphaFoldDB" id="A0A9P0ER44"/>
<protein>
    <submittedName>
        <fullName evidence="2">Uncharacterized protein</fullName>
    </submittedName>
</protein>
<feature type="region of interest" description="Disordered" evidence="1">
    <location>
        <begin position="207"/>
        <end position="245"/>
    </location>
</feature>
<evidence type="ECO:0000256" key="1">
    <source>
        <dbReference type="SAM" id="MobiDB-lite"/>
    </source>
</evidence>
<dbReference type="EMBL" id="CABFOC020000082">
    <property type="protein sequence ID" value="CAH0057909.1"/>
    <property type="molecule type" value="Genomic_DNA"/>
</dbReference>
<accession>A0A9P0ER44</accession>
<feature type="region of interest" description="Disordered" evidence="1">
    <location>
        <begin position="258"/>
        <end position="303"/>
    </location>
</feature>
<reference evidence="2 3" key="2">
    <citation type="submission" date="2021-10" db="EMBL/GenBank/DDBJ databases">
        <authorList>
            <person name="Piombo E."/>
        </authorList>
    </citation>
    <scope>NUCLEOTIDE SEQUENCE [LARGE SCALE GENOMIC DNA]</scope>
</reference>
<comment type="caution">
    <text evidence="2">The sequence shown here is derived from an EMBL/GenBank/DDBJ whole genome shotgun (WGS) entry which is preliminary data.</text>
</comment>
<organism evidence="2 3">
    <name type="scientific">Clonostachys solani</name>
    <dbReference type="NCBI Taxonomy" id="160281"/>
    <lineage>
        <taxon>Eukaryota</taxon>
        <taxon>Fungi</taxon>
        <taxon>Dikarya</taxon>
        <taxon>Ascomycota</taxon>
        <taxon>Pezizomycotina</taxon>
        <taxon>Sordariomycetes</taxon>
        <taxon>Hypocreomycetidae</taxon>
        <taxon>Hypocreales</taxon>
        <taxon>Bionectriaceae</taxon>
        <taxon>Clonostachys</taxon>
    </lineage>
</organism>
<evidence type="ECO:0000313" key="2">
    <source>
        <dbReference type="EMBL" id="CAH0057909.1"/>
    </source>
</evidence>
<name>A0A9P0ER44_9HYPO</name>
<evidence type="ECO:0000313" key="3">
    <source>
        <dbReference type="Proteomes" id="UP000775872"/>
    </source>
</evidence>
<dbReference type="OrthoDB" id="4989856at2759"/>
<dbReference type="Proteomes" id="UP000775872">
    <property type="component" value="Unassembled WGS sequence"/>
</dbReference>
<proteinExistence type="predicted"/>
<sequence length="338" mass="38600">MESTTLYELDKPVQQMRGTWQCWWLALLEVARVSGKLEPIFKEQGMLGKFYDKRRAEISAKRTGGKEVPDEGELPEGLIEKHSDLKSFLQIKTKTGPVLNSEKTKFFVYGPEWQRMVMFFLLETSDKAPWNMPAGTVNTSDRAKVLALLLQRLGVKGISFGKEHNVTGFELSNRVDDLDHHQYWILDKANSDKSIRTGHCMAGIVERVPPPEPEHEEEMPKQLEPLQTTKSQPAKPTKLEPIDKKKLTVTQTKTLVVTKKQLPEPKKSRQSSSDLNDSLRLKSAEVDQRDMRWSSTSSWSSDTGDCSVQLFRYFDFELINPLNPIRQTKSYGLGSKKE</sequence>
<feature type="compositionally biased region" description="Low complexity" evidence="1">
    <location>
        <begin position="293"/>
        <end position="303"/>
    </location>
</feature>
<feature type="compositionally biased region" description="Basic and acidic residues" evidence="1">
    <location>
        <begin position="277"/>
        <end position="292"/>
    </location>
</feature>
<gene>
    <name evidence="2" type="ORF">CSOL1703_00008386</name>
</gene>
<reference evidence="3" key="1">
    <citation type="submission" date="2019-06" db="EMBL/GenBank/DDBJ databases">
        <authorList>
            <person name="Broberg M."/>
        </authorList>
    </citation>
    <scope>NUCLEOTIDE SEQUENCE [LARGE SCALE GENOMIC DNA]</scope>
</reference>
<keyword evidence="3" id="KW-1185">Reference proteome</keyword>